<dbReference type="RefSeq" id="WP_093671458.1">
    <property type="nucleotide sequence ID" value="NZ_FOOY01000008.1"/>
</dbReference>
<gene>
    <name evidence="3" type="ORF">SAMN02982927_01430</name>
</gene>
<keyword evidence="4" id="KW-1185">Reference proteome</keyword>
<proteinExistence type="inferred from homology"/>
<dbReference type="EMBL" id="FOOY01000008">
    <property type="protein sequence ID" value="SFG33720.1"/>
    <property type="molecule type" value="Genomic_DNA"/>
</dbReference>
<evidence type="ECO:0000313" key="4">
    <source>
        <dbReference type="Proteomes" id="UP000198752"/>
    </source>
</evidence>
<dbReference type="AlphaFoldDB" id="A0A1I2R099"/>
<comment type="similarity">
    <text evidence="1 2">Belongs to the TelA family.</text>
</comment>
<dbReference type="PANTHER" id="PTHR38432">
    <property type="entry name" value="TELA-LIKE PROTEIN SAOUHSC_01408"/>
    <property type="match status" value="1"/>
</dbReference>
<dbReference type="PANTHER" id="PTHR38432:SF1">
    <property type="entry name" value="TELA-LIKE PROTEIN SAOUHSC_01408"/>
    <property type="match status" value="1"/>
</dbReference>
<dbReference type="PIRSF" id="PIRSF026508">
    <property type="entry name" value="TelA"/>
    <property type="match status" value="1"/>
</dbReference>
<dbReference type="OrthoDB" id="1654346at2"/>
<sequence>MGFSMEVVNENEVKAQVEEQVKPISEEMQKIKETADKNVAEIMKIDPTATTSFGERTEMLQSVESFGLDTLRSSASKNSLLKVSVGKLSKSGDEGGAVAKGLTELQTQLQDLDPSVVDFTKTGFLGKLFNPLRAYFKKYQKADAVIGDIVESLDKGKRVLTDDNKTLLLEQQTLREITKKLQTNIELGSLMDHSIEVSIEQAKSEDENSEKVRFVTEEILFPLRQRVMDMQQMLVVNQQGIIAYEVVMRNNKELIRGVERAKTVTLSALRNAVTVASALYNQKIVLSKIESLNKTTNMFISGTSKMLKEQGADIQKQAMETGVSVETLKTAFVDVLSALDSISAYKQEALPKMRETINQFRELADSGEKQIKRFENGSQLSL</sequence>
<dbReference type="Proteomes" id="UP000198752">
    <property type="component" value="Unassembled WGS sequence"/>
</dbReference>
<dbReference type="InterPro" id="IPR008863">
    <property type="entry name" value="Toxic_anion-R_TelA"/>
</dbReference>
<protein>
    <submittedName>
        <fullName evidence="3">Uncharacterized conserved protein YaaN involved in tellurite resistance</fullName>
    </submittedName>
</protein>
<dbReference type="STRING" id="269670.SAMN02982927_01430"/>
<organism evidence="3 4">
    <name type="scientific">Sporolactobacillus nakayamae</name>
    <dbReference type="NCBI Taxonomy" id="269670"/>
    <lineage>
        <taxon>Bacteria</taxon>
        <taxon>Bacillati</taxon>
        <taxon>Bacillota</taxon>
        <taxon>Bacilli</taxon>
        <taxon>Bacillales</taxon>
        <taxon>Sporolactobacillaceae</taxon>
        <taxon>Sporolactobacillus</taxon>
    </lineage>
</organism>
<evidence type="ECO:0000256" key="1">
    <source>
        <dbReference type="ARBA" id="ARBA00005541"/>
    </source>
</evidence>
<name>A0A1I2R099_9BACL</name>
<reference evidence="4" key="1">
    <citation type="submission" date="2016-10" db="EMBL/GenBank/DDBJ databases">
        <authorList>
            <person name="Varghese N."/>
            <person name="Submissions S."/>
        </authorList>
    </citation>
    <scope>NUCLEOTIDE SEQUENCE [LARGE SCALE GENOMIC DNA]</scope>
    <source>
        <strain evidence="4">ATCC 700379</strain>
    </source>
</reference>
<evidence type="ECO:0000313" key="3">
    <source>
        <dbReference type="EMBL" id="SFG33720.1"/>
    </source>
</evidence>
<accession>A0A1I2R099</accession>
<dbReference type="Pfam" id="PF05816">
    <property type="entry name" value="TelA"/>
    <property type="match status" value="1"/>
</dbReference>
<evidence type="ECO:0000256" key="2">
    <source>
        <dbReference type="PIRNR" id="PIRNR026508"/>
    </source>
</evidence>